<organism evidence="2 3">
    <name type="scientific">Penicillium diatomitis</name>
    <dbReference type="NCBI Taxonomy" id="2819901"/>
    <lineage>
        <taxon>Eukaryota</taxon>
        <taxon>Fungi</taxon>
        <taxon>Dikarya</taxon>
        <taxon>Ascomycota</taxon>
        <taxon>Pezizomycotina</taxon>
        <taxon>Eurotiomycetes</taxon>
        <taxon>Eurotiomycetidae</taxon>
        <taxon>Eurotiales</taxon>
        <taxon>Aspergillaceae</taxon>
        <taxon>Penicillium</taxon>
    </lineage>
</organism>
<feature type="compositionally biased region" description="Polar residues" evidence="1">
    <location>
        <begin position="18"/>
        <end position="36"/>
    </location>
</feature>
<evidence type="ECO:0000313" key="3">
    <source>
        <dbReference type="Proteomes" id="UP001148312"/>
    </source>
</evidence>
<dbReference type="GO" id="GO:0031123">
    <property type="term" value="P:RNA 3'-end processing"/>
    <property type="evidence" value="ECO:0007669"/>
    <property type="project" value="TreeGrafter"/>
</dbReference>
<dbReference type="GO" id="GO:0003729">
    <property type="term" value="F:mRNA binding"/>
    <property type="evidence" value="ECO:0007669"/>
    <property type="project" value="TreeGrafter"/>
</dbReference>
<dbReference type="SUPFAM" id="SSF81301">
    <property type="entry name" value="Nucleotidyltransferase"/>
    <property type="match status" value="1"/>
</dbReference>
<evidence type="ECO:0008006" key="4">
    <source>
        <dbReference type="Google" id="ProtNLM"/>
    </source>
</evidence>
<feature type="compositionally biased region" description="Polar residues" evidence="1">
    <location>
        <begin position="94"/>
        <end position="103"/>
    </location>
</feature>
<dbReference type="Proteomes" id="UP001148312">
    <property type="component" value="Unassembled WGS sequence"/>
</dbReference>
<sequence length="551" mass="60639">MRLAPRQPARLSSKITRRTQAQSPPTQNEDIHTNSLRKTLEAHRASNRARLIRKVYSRQDPPGLFRPYIPPENRAGYQPPSPLQLESPPARISQEASADQTTAPSSKRSPRSRSQVPNSKAEATLPLLSPGHAPAIRSIGAKDPSDLSQAPWLKYLPTTEETTGASIYRDASTYLNAEILALHHYMKPTPEEQDTITRLSREISSLLETVVPSPPLLFGSRRTGLALAHSNLDFLLPVKDESRSPDRTRRPSPHRPQIRDAHLALLRRVEEKLRDTADFQYQSSSPPVTKDRSPDLIHLSHSSGLVLRARHRPTGLLLQFHCGEGIPALTEYIQDYLVEYPSLAPLYTSARTLLEAHGLIGSQPDGNKPTAPGTGTGISPGALLMLLVAFSKLNHGQFPGPHRLGDQFLAFLKLYGKQIDFKTTGVAVDPPRFFNAQNTPPPPPPPPSPQSPPSQSSNPTPAPASTKNQYQDYAAALRGQRSLLSTKRTAATRGNIPATQRLCVQDPTHFMNDLGRSCARTSQIQNVFATAYDQLRMGCDTWEGKEKGLGL</sequence>
<dbReference type="GeneID" id="81628933"/>
<keyword evidence="3" id="KW-1185">Reference proteome</keyword>
<reference evidence="2" key="1">
    <citation type="submission" date="2022-12" db="EMBL/GenBank/DDBJ databases">
        <authorList>
            <person name="Petersen C."/>
        </authorList>
    </citation>
    <scope>NUCLEOTIDE SEQUENCE</scope>
    <source>
        <strain evidence="2">IBT 30728</strain>
    </source>
</reference>
<dbReference type="AlphaFoldDB" id="A0A9W9WL19"/>
<evidence type="ECO:0000256" key="1">
    <source>
        <dbReference type="SAM" id="MobiDB-lite"/>
    </source>
</evidence>
<dbReference type="RefSeq" id="XP_056786060.1">
    <property type="nucleotide sequence ID" value="XM_056938683.1"/>
</dbReference>
<feature type="compositionally biased region" description="Low complexity" evidence="1">
    <location>
        <begin position="453"/>
        <end position="466"/>
    </location>
</feature>
<name>A0A9W9WL19_9EURO</name>
<dbReference type="PANTHER" id="PTHR23092:SF50">
    <property type="entry name" value="MTF2-LIKE C-TERMINAL DOMAIN-CONTAINING PROTEIN"/>
    <property type="match status" value="1"/>
</dbReference>
<gene>
    <name evidence="2" type="ORF">N7539_009088</name>
</gene>
<feature type="compositionally biased region" description="Pro residues" evidence="1">
    <location>
        <begin position="439"/>
        <end position="452"/>
    </location>
</feature>
<dbReference type="SUPFAM" id="SSF81631">
    <property type="entry name" value="PAP/OAS1 substrate-binding domain"/>
    <property type="match status" value="1"/>
</dbReference>
<evidence type="ECO:0000313" key="2">
    <source>
        <dbReference type="EMBL" id="KAJ5469470.1"/>
    </source>
</evidence>
<feature type="region of interest" description="Disordered" evidence="1">
    <location>
        <begin position="238"/>
        <end position="258"/>
    </location>
</feature>
<protein>
    <recommendedName>
        <fullName evidence="4">Polynucleotide adenylyltransferase</fullName>
    </recommendedName>
</protein>
<accession>A0A9W9WL19</accession>
<comment type="caution">
    <text evidence="2">The sequence shown here is derived from an EMBL/GenBank/DDBJ whole genome shotgun (WGS) entry which is preliminary data.</text>
</comment>
<dbReference type="Gene3D" id="1.10.1410.10">
    <property type="match status" value="1"/>
</dbReference>
<reference evidence="2" key="2">
    <citation type="journal article" date="2023" name="IMA Fungus">
        <title>Comparative genomic study of the Penicillium genus elucidates a diverse pangenome and 15 lateral gene transfer events.</title>
        <authorList>
            <person name="Petersen C."/>
            <person name="Sorensen T."/>
            <person name="Nielsen M.R."/>
            <person name="Sondergaard T.E."/>
            <person name="Sorensen J.L."/>
            <person name="Fitzpatrick D.A."/>
            <person name="Frisvad J.C."/>
            <person name="Nielsen K.L."/>
        </authorList>
    </citation>
    <scope>NUCLEOTIDE SEQUENCE</scope>
    <source>
        <strain evidence="2">IBT 30728</strain>
    </source>
</reference>
<dbReference type="InterPro" id="IPR045862">
    <property type="entry name" value="Trf4-like"/>
</dbReference>
<dbReference type="GO" id="GO:0005730">
    <property type="term" value="C:nucleolus"/>
    <property type="evidence" value="ECO:0007669"/>
    <property type="project" value="TreeGrafter"/>
</dbReference>
<dbReference type="PANTHER" id="PTHR23092">
    <property type="entry name" value="POLY(A) RNA POLYMERASE"/>
    <property type="match status" value="1"/>
</dbReference>
<dbReference type="EMBL" id="JAPWDQ010000015">
    <property type="protein sequence ID" value="KAJ5469470.1"/>
    <property type="molecule type" value="Genomic_DNA"/>
</dbReference>
<feature type="region of interest" description="Disordered" evidence="1">
    <location>
        <begin position="53"/>
        <end position="144"/>
    </location>
</feature>
<feature type="compositionally biased region" description="Basic and acidic residues" evidence="1">
    <location>
        <begin position="238"/>
        <end position="249"/>
    </location>
</feature>
<dbReference type="GO" id="GO:0031499">
    <property type="term" value="C:TRAMP complex"/>
    <property type="evidence" value="ECO:0007669"/>
    <property type="project" value="TreeGrafter"/>
</dbReference>
<proteinExistence type="predicted"/>
<feature type="region of interest" description="Disordered" evidence="1">
    <location>
        <begin position="430"/>
        <end position="467"/>
    </location>
</feature>
<dbReference type="InterPro" id="IPR043519">
    <property type="entry name" value="NT_sf"/>
</dbReference>
<dbReference type="GO" id="GO:1990817">
    <property type="term" value="F:poly(A) RNA polymerase activity"/>
    <property type="evidence" value="ECO:0007669"/>
    <property type="project" value="InterPro"/>
</dbReference>
<dbReference type="GO" id="GO:0043634">
    <property type="term" value="P:polyadenylation-dependent ncRNA catabolic process"/>
    <property type="evidence" value="ECO:0007669"/>
    <property type="project" value="TreeGrafter"/>
</dbReference>
<feature type="region of interest" description="Disordered" evidence="1">
    <location>
        <begin position="1"/>
        <end position="36"/>
    </location>
</feature>